<evidence type="ECO:0000313" key="2">
    <source>
        <dbReference type="EMBL" id="GHF28147.1"/>
    </source>
</evidence>
<keyword evidence="3" id="KW-1185">Reference proteome</keyword>
<dbReference type="AlphaFoldDB" id="A0A919E9T5"/>
<dbReference type="PANTHER" id="PTHR47495">
    <property type="entry name" value="ALDEHYDE DEHYDROGENASE"/>
    <property type="match status" value="1"/>
</dbReference>
<feature type="domain" description="Aldehyde oxidase/xanthine dehydrogenase a/b hammerhead" evidence="1">
    <location>
        <begin position="204"/>
        <end position="302"/>
    </location>
</feature>
<comment type="caution">
    <text evidence="2">The sequence shown here is derived from an EMBL/GenBank/DDBJ whole genome shotgun (WGS) entry which is preliminary data.</text>
</comment>
<name>A0A919E9T5_9PROT</name>
<dbReference type="InterPro" id="IPR012368">
    <property type="entry name" value="OxRdtase_Mopterin-bd_su_IorB"/>
</dbReference>
<dbReference type="Pfam" id="PF02738">
    <property type="entry name" value="MoCoBD_1"/>
    <property type="match status" value="1"/>
</dbReference>
<dbReference type="Pfam" id="PF20256">
    <property type="entry name" value="MoCoBD_2"/>
    <property type="match status" value="2"/>
</dbReference>
<dbReference type="InterPro" id="IPR036856">
    <property type="entry name" value="Ald_Oxase/Xan_DH_a/b_sf"/>
</dbReference>
<dbReference type="InterPro" id="IPR037165">
    <property type="entry name" value="AldOxase/xan_DH_Mopterin-bd_sf"/>
</dbReference>
<dbReference type="EMBL" id="BNCI01000002">
    <property type="protein sequence ID" value="GHF28147.1"/>
    <property type="molecule type" value="Genomic_DNA"/>
</dbReference>
<protein>
    <submittedName>
        <fullName evidence="2">Isoquinoline 1-oxidoreductase subunit beta</fullName>
    </submittedName>
</protein>
<dbReference type="Gene3D" id="3.90.1170.50">
    <property type="entry name" value="Aldehyde oxidase/xanthine dehydrogenase, a/b hammerhead"/>
    <property type="match status" value="1"/>
</dbReference>
<sequence length="739" mass="82615">MQLDRRSFIQTSLLASGGLLLSLSVPELSGTADDATLDSFQANIYLRFNPDGTIVYRDTKPEMGQGVSTGLAMVICDELGADWDEFIIDRPPLTYHMEIRHSLESSAGSNGMLAAYMPLRQAAATLRQLFIECASELWGCAPSDCYVKTSKVYRRSSDDTLEFKDLFKSVAQRKMPESAALKNDSDFDLIGKSLPIVENMAIITGAQQYALDIDMENMVHASIERSPTTDSVPTHIDDAACLNIEGVLTTVKLPAFPYKTDPNNAWQEKYRGTKSGVAVIGRTTWHAIKGREALKVQWSSSQYQDHDDNRIKSEMLAIPDEKIRNVASFGDTAREIQKAAPNRLFQSRYYNPYQENAQLEPLNAVADYDGKTLTIWAGSQSPTLALAYVAEITGVTTENIVIHPMRSGGGFGRRYFYDFIAEAGFLAVTLKRPVKVTWTREDCIKHSRYHLARYDEHTLVLDDANNPVAWDSLTRSGSNYGWLGRNIMLDYYAGCTAHRATRHAESESLVLYPGSWRSVDAHPVGLARECFIDEVAAAIGKDPLHLRQQWLSQKAIQHEERGLDEPALQRRLDRQERLLSILKYAEKTAGWRKNLNKNQGKGISLSYFYGTYVCQIAYVSKHNETINVDKIICFFDCGKVVNPQLVTAQIEGSIVWALSALINPAIKVENGMVTQSNFHDYPIIRMDEIPEIEIHLLNSNRAPNRVGEAAVPDTAPAILNAVYNLTGKRHKELPMTLGT</sequence>
<dbReference type="PIRSF" id="PIRSF036389">
    <property type="entry name" value="IOR_B"/>
    <property type="match status" value="1"/>
</dbReference>
<dbReference type="PROSITE" id="PS51318">
    <property type="entry name" value="TAT"/>
    <property type="match status" value="1"/>
</dbReference>
<dbReference type="RefSeq" id="WP_191253289.1">
    <property type="nucleotide sequence ID" value="NZ_BNCI01000002.1"/>
</dbReference>
<proteinExistence type="predicted"/>
<accession>A0A919E9T5</accession>
<dbReference type="InterPro" id="IPR052516">
    <property type="entry name" value="N-heterocyclic_Hydroxylase"/>
</dbReference>
<dbReference type="Gene3D" id="3.30.365.10">
    <property type="entry name" value="Aldehyde oxidase/xanthine dehydrogenase, molybdopterin binding domain"/>
    <property type="match status" value="3"/>
</dbReference>
<evidence type="ECO:0000313" key="3">
    <source>
        <dbReference type="Proteomes" id="UP000630923"/>
    </source>
</evidence>
<gene>
    <name evidence="2" type="ORF">GCM10017044_24170</name>
</gene>
<dbReference type="SUPFAM" id="SSF56003">
    <property type="entry name" value="Molybdenum cofactor-binding domain"/>
    <property type="match status" value="2"/>
</dbReference>
<dbReference type="SUPFAM" id="SSF54665">
    <property type="entry name" value="CO dehydrogenase molybdoprotein N-domain-like"/>
    <property type="match status" value="1"/>
</dbReference>
<evidence type="ECO:0000259" key="1">
    <source>
        <dbReference type="SMART" id="SM01008"/>
    </source>
</evidence>
<dbReference type="Proteomes" id="UP000630923">
    <property type="component" value="Unassembled WGS sequence"/>
</dbReference>
<reference evidence="2" key="2">
    <citation type="submission" date="2020-09" db="EMBL/GenBank/DDBJ databases">
        <authorList>
            <person name="Sun Q."/>
            <person name="Kim S."/>
        </authorList>
    </citation>
    <scope>NUCLEOTIDE SEQUENCE</scope>
    <source>
        <strain evidence="2">KCTC 42590</strain>
    </source>
</reference>
<reference evidence="2" key="1">
    <citation type="journal article" date="2014" name="Int. J. Syst. Evol. Microbiol.">
        <title>Complete genome sequence of Corynebacterium casei LMG S-19264T (=DSM 44701T), isolated from a smear-ripened cheese.</title>
        <authorList>
            <consortium name="US DOE Joint Genome Institute (JGI-PGF)"/>
            <person name="Walter F."/>
            <person name="Albersmeier A."/>
            <person name="Kalinowski J."/>
            <person name="Ruckert C."/>
        </authorList>
    </citation>
    <scope>NUCLEOTIDE SEQUENCE</scope>
    <source>
        <strain evidence="2">KCTC 42590</strain>
    </source>
</reference>
<dbReference type="InterPro" id="IPR006311">
    <property type="entry name" value="TAT_signal"/>
</dbReference>
<dbReference type="GO" id="GO:0016491">
    <property type="term" value="F:oxidoreductase activity"/>
    <property type="evidence" value="ECO:0007669"/>
    <property type="project" value="InterPro"/>
</dbReference>
<dbReference type="PANTHER" id="PTHR47495:SF1">
    <property type="entry name" value="BLL3820 PROTEIN"/>
    <property type="match status" value="1"/>
</dbReference>
<dbReference type="InterPro" id="IPR008274">
    <property type="entry name" value="AldOxase/xan_DH_MoCoBD1"/>
</dbReference>
<dbReference type="InterPro" id="IPR046867">
    <property type="entry name" value="AldOxase/xan_DH_MoCoBD2"/>
</dbReference>
<dbReference type="InterPro" id="IPR000674">
    <property type="entry name" value="Ald_Oxase/Xan_DH_a/b"/>
</dbReference>
<organism evidence="2 3">
    <name type="scientific">Kordiimonas sediminis</name>
    <dbReference type="NCBI Taxonomy" id="1735581"/>
    <lineage>
        <taxon>Bacteria</taxon>
        <taxon>Pseudomonadati</taxon>
        <taxon>Pseudomonadota</taxon>
        <taxon>Alphaproteobacteria</taxon>
        <taxon>Kordiimonadales</taxon>
        <taxon>Kordiimonadaceae</taxon>
        <taxon>Kordiimonas</taxon>
    </lineage>
</organism>
<dbReference type="SMART" id="SM01008">
    <property type="entry name" value="Ald_Xan_dh_C"/>
    <property type="match status" value="1"/>
</dbReference>